<evidence type="ECO:0000313" key="3">
    <source>
        <dbReference type="Proteomes" id="UP000077868"/>
    </source>
</evidence>
<dbReference type="Proteomes" id="UP000077868">
    <property type="component" value="Chromosome"/>
</dbReference>
<evidence type="ECO:0000256" key="1">
    <source>
        <dbReference type="SAM" id="Phobius"/>
    </source>
</evidence>
<gene>
    <name evidence="2" type="ORF">I601_1610</name>
</gene>
<protein>
    <recommendedName>
        <fullName evidence="4">PQ loop repeat protein</fullName>
    </recommendedName>
</protein>
<dbReference type="PATRIC" id="fig|1300347.3.peg.1609"/>
<sequence>MLAFVDSTYTCLVVAIGVVPCLPQLGRLLRTGDPSGLSLPALLAGLVNHAAWTVYLSGAGATGLLVGNLLAWLVWTAMTVLAVRGLPRTRACLVPMAWMLVLLVVGTRQPALLGTALGLGSLLVFLPQAVGAWRGPSLAGIAPLTWWLLLVQGLVWFGESLPGLLVGGLAFGVVCTVSSLSVLLALSVRRPRPVLLATPAPDPVLAA</sequence>
<keyword evidence="1" id="KW-0472">Membrane</keyword>
<organism evidence="2 3">
    <name type="scientific">Nocardioides dokdonensis FR1436</name>
    <dbReference type="NCBI Taxonomy" id="1300347"/>
    <lineage>
        <taxon>Bacteria</taxon>
        <taxon>Bacillati</taxon>
        <taxon>Actinomycetota</taxon>
        <taxon>Actinomycetes</taxon>
        <taxon>Propionibacteriales</taxon>
        <taxon>Nocardioidaceae</taxon>
        <taxon>Nocardioides</taxon>
    </lineage>
</organism>
<feature type="transmembrane region" description="Helical" evidence="1">
    <location>
        <begin position="61"/>
        <end position="83"/>
    </location>
</feature>
<proteinExistence type="predicted"/>
<feature type="transmembrane region" description="Helical" evidence="1">
    <location>
        <begin position="164"/>
        <end position="186"/>
    </location>
</feature>
<keyword evidence="3" id="KW-1185">Reference proteome</keyword>
<dbReference type="RefSeq" id="WP_068108021.1">
    <property type="nucleotide sequence ID" value="NZ_CP015079.1"/>
</dbReference>
<name>A0A1A9GK54_9ACTN</name>
<feature type="transmembrane region" description="Helical" evidence="1">
    <location>
        <begin position="112"/>
        <end position="131"/>
    </location>
</feature>
<dbReference type="KEGG" id="ndk:I601_1610"/>
<feature type="transmembrane region" description="Helical" evidence="1">
    <location>
        <begin position="90"/>
        <end position="106"/>
    </location>
</feature>
<accession>A0A1A9GK54</accession>
<feature type="transmembrane region" description="Helical" evidence="1">
    <location>
        <begin position="6"/>
        <end position="25"/>
    </location>
</feature>
<feature type="transmembrane region" description="Helical" evidence="1">
    <location>
        <begin position="138"/>
        <end position="158"/>
    </location>
</feature>
<dbReference type="Gene3D" id="1.20.1280.290">
    <property type="match status" value="1"/>
</dbReference>
<keyword evidence="1" id="KW-0812">Transmembrane</keyword>
<keyword evidence="1" id="KW-1133">Transmembrane helix</keyword>
<evidence type="ECO:0000313" key="2">
    <source>
        <dbReference type="EMBL" id="ANH38042.1"/>
    </source>
</evidence>
<evidence type="ECO:0008006" key="4">
    <source>
        <dbReference type="Google" id="ProtNLM"/>
    </source>
</evidence>
<dbReference type="EMBL" id="CP015079">
    <property type="protein sequence ID" value="ANH38042.1"/>
    <property type="molecule type" value="Genomic_DNA"/>
</dbReference>
<dbReference type="AlphaFoldDB" id="A0A1A9GK54"/>
<reference evidence="2 3" key="1">
    <citation type="submission" date="2016-03" db="EMBL/GenBank/DDBJ databases">
        <title>Complete genome sequence of a soil Actinobacterium, Nocardioides dokdonensis FR1436.</title>
        <authorList>
            <person name="Kwon S.-K."/>
            <person name="Kim K."/>
            <person name="Kim J.F."/>
        </authorList>
    </citation>
    <scope>NUCLEOTIDE SEQUENCE [LARGE SCALE GENOMIC DNA]</scope>
    <source>
        <strain evidence="2 3">FR1436</strain>
    </source>
</reference>